<dbReference type="Gene3D" id="3.40.50.720">
    <property type="entry name" value="NAD(P)-binding Rossmann-like Domain"/>
    <property type="match status" value="2"/>
</dbReference>
<reference evidence="3 4" key="1">
    <citation type="journal article" date="2017" name="Nat. Commun.">
        <title>Genome assembly with in vitro proximity ligation data and whole-genome triplication in lettuce.</title>
        <authorList>
            <person name="Reyes-Chin-Wo S."/>
            <person name="Wang Z."/>
            <person name="Yang X."/>
            <person name="Kozik A."/>
            <person name="Arikit S."/>
            <person name="Song C."/>
            <person name="Xia L."/>
            <person name="Froenicke L."/>
            <person name="Lavelle D.O."/>
            <person name="Truco M.J."/>
            <person name="Xia R."/>
            <person name="Zhu S."/>
            <person name="Xu C."/>
            <person name="Xu H."/>
            <person name="Xu X."/>
            <person name="Cox K."/>
            <person name="Korf I."/>
            <person name="Meyers B.C."/>
            <person name="Michelmore R.W."/>
        </authorList>
    </citation>
    <scope>NUCLEOTIDE SEQUENCE [LARGE SCALE GENOMIC DNA]</scope>
    <source>
        <strain evidence="4">cv. Salinas</strain>
        <tissue evidence="3">Seedlings</tissue>
    </source>
</reference>
<comment type="caution">
    <text evidence="3">The sequence shown here is derived from an EMBL/GenBank/DDBJ whole genome shotgun (WGS) entry which is preliminary data.</text>
</comment>
<evidence type="ECO:0000259" key="2">
    <source>
        <dbReference type="Pfam" id="PF02826"/>
    </source>
</evidence>
<keyword evidence="1" id="KW-0560">Oxidoreductase</keyword>
<gene>
    <name evidence="3" type="ORF">LSAT_V11C300103330</name>
</gene>
<dbReference type="Pfam" id="PF02826">
    <property type="entry name" value="2-Hacid_dh_C"/>
    <property type="match status" value="1"/>
</dbReference>
<dbReference type="AlphaFoldDB" id="A0A9R1W5F2"/>
<protein>
    <recommendedName>
        <fullName evidence="2">D-isomer specific 2-hydroxyacid dehydrogenase NAD-binding domain-containing protein</fullName>
    </recommendedName>
</protein>
<dbReference type="GO" id="GO:0051287">
    <property type="term" value="F:NAD binding"/>
    <property type="evidence" value="ECO:0007669"/>
    <property type="project" value="InterPro"/>
</dbReference>
<keyword evidence="4" id="KW-1185">Reference proteome</keyword>
<dbReference type="InterPro" id="IPR050223">
    <property type="entry name" value="D-isomer_2-hydroxyacid_DH"/>
</dbReference>
<dbReference type="InterPro" id="IPR006140">
    <property type="entry name" value="D-isomer_DH_NAD-bd"/>
</dbReference>
<dbReference type="SUPFAM" id="SSF51735">
    <property type="entry name" value="NAD(P)-binding Rossmann-fold domains"/>
    <property type="match status" value="1"/>
</dbReference>
<evidence type="ECO:0000256" key="1">
    <source>
        <dbReference type="ARBA" id="ARBA00023002"/>
    </source>
</evidence>
<sequence>MKALGKRGILVNVGRGALVDEKELVKLLVGGELGGAGLDVFEDEPEVPRELFTMDNVVLSPHKAIATIEAIEGLIQLVIGNMKAFFSNKPLLSQLNLHD</sequence>
<evidence type="ECO:0000313" key="3">
    <source>
        <dbReference type="EMBL" id="KAJ0217443.1"/>
    </source>
</evidence>
<evidence type="ECO:0000313" key="4">
    <source>
        <dbReference type="Proteomes" id="UP000235145"/>
    </source>
</evidence>
<dbReference type="InterPro" id="IPR036291">
    <property type="entry name" value="NAD(P)-bd_dom_sf"/>
</dbReference>
<dbReference type="Proteomes" id="UP000235145">
    <property type="component" value="Unassembled WGS sequence"/>
</dbReference>
<dbReference type="PANTHER" id="PTHR10996">
    <property type="entry name" value="2-HYDROXYACID DEHYDROGENASE-RELATED"/>
    <property type="match status" value="1"/>
</dbReference>
<dbReference type="PANTHER" id="PTHR10996:SF268">
    <property type="entry name" value="GLYOXYLATE_HYDROXYPYRUVATE REDUCTASE HPR3"/>
    <property type="match status" value="1"/>
</dbReference>
<feature type="domain" description="D-isomer specific 2-hydroxyacid dehydrogenase NAD-binding" evidence="2">
    <location>
        <begin position="2"/>
        <end position="64"/>
    </location>
</feature>
<organism evidence="3 4">
    <name type="scientific">Lactuca sativa</name>
    <name type="common">Garden lettuce</name>
    <dbReference type="NCBI Taxonomy" id="4236"/>
    <lineage>
        <taxon>Eukaryota</taxon>
        <taxon>Viridiplantae</taxon>
        <taxon>Streptophyta</taxon>
        <taxon>Embryophyta</taxon>
        <taxon>Tracheophyta</taxon>
        <taxon>Spermatophyta</taxon>
        <taxon>Magnoliopsida</taxon>
        <taxon>eudicotyledons</taxon>
        <taxon>Gunneridae</taxon>
        <taxon>Pentapetalae</taxon>
        <taxon>asterids</taxon>
        <taxon>campanulids</taxon>
        <taxon>Asterales</taxon>
        <taxon>Asteraceae</taxon>
        <taxon>Cichorioideae</taxon>
        <taxon>Cichorieae</taxon>
        <taxon>Lactucinae</taxon>
        <taxon>Lactuca</taxon>
    </lineage>
</organism>
<dbReference type="GO" id="GO:0016491">
    <property type="term" value="F:oxidoreductase activity"/>
    <property type="evidence" value="ECO:0007669"/>
    <property type="project" value="UniProtKB-KW"/>
</dbReference>
<accession>A0A9R1W5F2</accession>
<proteinExistence type="predicted"/>
<name>A0A9R1W5F2_LACSA</name>
<dbReference type="EMBL" id="NBSK02000003">
    <property type="protein sequence ID" value="KAJ0217443.1"/>
    <property type="molecule type" value="Genomic_DNA"/>
</dbReference>